<evidence type="ECO:0000313" key="2">
    <source>
        <dbReference type="Proteomes" id="UP000198856"/>
    </source>
</evidence>
<evidence type="ECO:0008006" key="3">
    <source>
        <dbReference type="Google" id="ProtNLM"/>
    </source>
</evidence>
<dbReference type="EMBL" id="FNFC01000005">
    <property type="protein sequence ID" value="SDJ59128.1"/>
    <property type="molecule type" value="Genomic_DNA"/>
</dbReference>
<organism evidence="1 2">
    <name type="scientific">Halovenus aranensis</name>
    <dbReference type="NCBI Taxonomy" id="890420"/>
    <lineage>
        <taxon>Archaea</taxon>
        <taxon>Methanobacteriati</taxon>
        <taxon>Methanobacteriota</taxon>
        <taxon>Stenosarchaea group</taxon>
        <taxon>Halobacteria</taxon>
        <taxon>Halobacteriales</taxon>
        <taxon>Haloarculaceae</taxon>
        <taxon>Halovenus</taxon>
    </lineage>
</organism>
<dbReference type="Proteomes" id="UP000198856">
    <property type="component" value="Unassembled WGS sequence"/>
</dbReference>
<dbReference type="AlphaFoldDB" id="A0A1G8UZ82"/>
<name>A0A1G8UZ82_9EURY</name>
<gene>
    <name evidence="1" type="ORF">SAMN05216226_105212</name>
</gene>
<reference evidence="1 2" key="1">
    <citation type="submission" date="2016-10" db="EMBL/GenBank/DDBJ databases">
        <authorList>
            <person name="de Groot N.N."/>
        </authorList>
    </citation>
    <scope>NUCLEOTIDE SEQUENCE [LARGE SCALE GENOMIC DNA]</scope>
    <source>
        <strain evidence="1 2">IBRC-M10015</strain>
    </source>
</reference>
<dbReference type="RefSeq" id="WP_092701215.1">
    <property type="nucleotide sequence ID" value="NZ_FNFC01000005.1"/>
</dbReference>
<dbReference type="OrthoDB" id="225708at2157"/>
<proteinExistence type="predicted"/>
<keyword evidence="2" id="KW-1185">Reference proteome</keyword>
<accession>A0A1G8UZ82</accession>
<sequence>MASESRLSSLEYEIKDNVAVWHIKDFETLYQQEMEEGEQLYLEKSGSDEITATVVRFDGAPALGTEEQGHINEVWSELAQAVDIKKAAYVGEGISALAVKSNVEAPDVNIESFGDLGEAVDWAQTSG</sequence>
<protein>
    <recommendedName>
        <fullName evidence="3">SpoIIAA-like</fullName>
    </recommendedName>
</protein>
<evidence type="ECO:0000313" key="1">
    <source>
        <dbReference type="EMBL" id="SDJ59128.1"/>
    </source>
</evidence>